<keyword evidence="1" id="KW-0472">Membrane</keyword>
<dbReference type="AlphaFoldDB" id="A0A2K2FE84"/>
<organism evidence="2 3">
    <name type="scientific">Clostridium thermosuccinogenes</name>
    <dbReference type="NCBI Taxonomy" id="84032"/>
    <lineage>
        <taxon>Bacteria</taxon>
        <taxon>Bacillati</taxon>
        <taxon>Bacillota</taxon>
        <taxon>Clostridia</taxon>
        <taxon>Eubacteriales</taxon>
        <taxon>Clostridiaceae</taxon>
        <taxon>Clostridium</taxon>
    </lineage>
</organism>
<protein>
    <submittedName>
        <fullName evidence="2">Uncharacterized protein</fullName>
    </submittedName>
</protein>
<accession>A0A2K2FE84</accession>
<evidence type="ECO:0000313" key="2">
    <source>
        <dbReference type="EMBL" id="PNT99024.1"/>
    </source>
</evidence>
<proteinExistence type="predicted"/>
<keyword evidence="1" id="KW-0812">Transmembrane</keyword>
<feature type="transmembrane region" description="Helical" evidence="1">
    <location>
        <begin position="12"/>
        <end position="31"/>
    </location>
</feature>
<dbReference type="EMBL" id="NIOJ01000022">
    <property type="protein sequence ID" value="PNT99024.1"/>
    <property type="molecule type" value="Genomic_DNA"/>
</dbReference>
<dbReference type="KEGG" id="cthd:CDO33_19550"/>
<reference evidence="2 3" key="1">
    <citation type="submission" date="2017-06" db="EMBL/GenBank/DDBJ databases">
        <title>Investigating the central metabolism of Clostridium thermosuccinogenes.</title>
        <authorList>
            <person name="Koendjbiharie J.G."/>
            <person name="van Kranenburg R."/>
        </authorList>
    </citation>
    <scope>NUCLEOTIDE SEQUENCE [LARGE SCALE GENOMIC DNA]</scope>
    <source>
        <strain evidence="2 3">DSM 5806</strain>
    </source>
</reference>
<sequence>MFRYENMNIINNFNLCFATMGVMSAIGRWILDSLIKAKRIIPINQTVAKHKLQLKYGGIKWKIIVYTKNFP</sequence>
<evidence type="ECO:0000256" key="1">
    <source>
        <dbReference type="SAM" id="Phobius"/>
    </source>
</evidence>
<dbReference type="Proteomes" id="UP000236151">
    <property type="component" value="Unassembled WGS sequence"/>
</dbReference>
<keyword evidence="3" id="KW-1185">Reference proteome</keyword>
<gene>
    <name evidence="2" type="ORF">CDQ84_09785</name>
</gene>
<comment type="caution">
    <text evidence="2">The sequence shown here is derived from an EMBL/GenBank/DDBJ whole genome shotgun (WGS) entry which is preliminary data.</text>
</comment>
<keyword evidence="1" id="KW-1133">Transmembrane helix</keyword>
<evidence type="ECO:0000313" key="3">
    <source>
        <dbReference type="Proteomes" id="UP000236151"/>
    </source>
</evidence>
<name>A0A2K2FE84_9CLOT</name>